<dbReference type="Proteomes" id="UP001497480">
    <property type="component" value="Unassembled WGS sequence"/>
</dbReference>
<keyword evidence="2" id="KW-0732">Signal</keyword>
<proteinExistence type="predicted"/>
<keyword evidence="4" id="KW-1185">Reference proteome</keyword>
<feature type="compositionally biased region" description="Polar residues" evidence="1">
    <location>
        <begin position="83"/>
        <end position="93"/>
    </location>
</feature>
<name>A0AAV1XBV1_LUPLU</name>
<reference evidence="3 4" key="1">
    <citation type="submission" date="2024-03" db="EMBL/GenBank/DDBJ databases">
        <authorList>
            <person name="Martinez-Hernandez J."/>
        </authorList>
    </citation>
    <scope>NUCLEOTIDE SEQUENCE [LARGE SCALE GENOMIC DNA]</scope>
</reference>
<organism evidence="3 4">
    <name type="scientific">Lupinus luteus</name>
    <name type="common">European yellow lupine</name>
    <dbReference type="NCBI Taxonomy" id="3873"/>
    <lineage>
        <taxon>Eukaryota</taxon>
        <taxon>Viridiplantae</taxon>
        <taxon>Streptophyta</taxon>
        <taxon>Embryophyta</taxon>
        <taxon>Tracheophyta</taxon>
        <taxon>Spermatophyta</taxon>
        <taxon>Magnoliopsida</taxon>
        <taxon>eudicotyledons</taxon>
        <taxon>Gunneridae</taxon>
        <taxon>Pentapetalae</taxon>
        <taxon>rosids</taxon>
        <taxon>fabids</taxon>
        <taxon>Fabales</taxon>
        <taxon>Fabaceae</taxon>
        <taxon>Papilionoideae</taxon>
        <taxon>50 kb inversion clade</taxon>
        <taxon>genistoids sensu lato</taxon>
        <taxon>core genistoids</taxon>
        <taxon>Genisteae</taxon>
        <taxon>Lupinus</taxon>
    </lineage>
</organism>
<dbReference type="AlphaFoldDB" id="A0AAV1XBV1"/>
<evidence type="ECO:0000256" key="2">
    <source>
        <dbReference type="SAM" id="SignalP"/>
    </source>
</evidence>
<protein>
    <recommendedName>
        <fullName evidence="5">Transmembrane protein</fullName>
    </recommendedName>
</protein>
<evidence type="ECO:0000313" key="3">
    <source>
        <dbReference type="EMBL" id="CAL0319046.1"/>
    </source>
</evidence>
<dbReference type="EMBL" id="CAXHTB010000014">
    <property type="protein sequence ID" value="CAL0319046.1"/>
    <property type="molecule type" value="Genomic_DNA"/>
</dbReference>
<feature type="signal peptide" evidence="2">
    <location>
        <begin position="1"/>
        <end position="26"/>
    </location>
</feature>
<evidence type="ECO:0000256" key="1">
    <source>
        <dbReference type="SAM" id="MobiDB-lite"/>
    </source>
</evidence>
<accession>A0AAV1XBV1</accession>
<evidence type="ECO:0008006" key="5">
    <source>
        <dbReference type="Google" id="ProtNLM"/>
    </source>
</evidence>
<gene>
    <name evidence="3" type="ORF">LLUT_LOCUS20106</name>
</gene>
<comment type="caution">
    <text evidence="3">The sequence shown here is derived from an EMBL/GenBank/DDBJ whole genome shotgun (WGS) entry which is preliminary data.</text>
</comment>
<sequence length="115" mass="12502">MAMKKGLCVVVIVMLVVSTQLCLVHSRVLRPEILKAEVANNCEDFKVSEFFDSLGYPSKTNSQTNPNEMKSSLRMVSFAVSSNNLSTRPSKSSLAYRLTSGPSKKGHFGTSDSGP</sequence>
<feature type="region of interest" description="Disordered" evidence="1">
    <location>
        <begin position="83"/>
        <end position="115"/>
    </location>
</feature>
<evidence type="ECO:0000313" key="4">
    <source>
        <dbReference type="Proteomes" id="UP001497480"/>
    </source>
</evidence>
<feature type="chain" id="PRO_5043326386" description="Transmembrane protein" evidence="2">
    <location>
        <begin position="27"/>
        <end position="115"/>
    </location>
</feature>